<dbReference type="Pfam" id="PF08769">
    <property type="entry name" value="Spo0A_C"/>
    <property type="match status" value="1"/>
</dbReference>
<dbReference type="SUPFAM" id="SSF52172">
    <property type="entry name" value="CheY-like"/>
    <property type="match status" value="1"/>
</dbReference>
<evidence type="ECO:0000313" key="2">
    <source>
        <dbReference type="EMBL" id="BED92254.1"/>
    </source>
</evidence>
<dbReference type="GO" id="GO:0005509">
    <property type="term" value="F:calcium ion binding"/>
    <property type="evidence" value="ECO:0007669"/>
    <property type="project" value="InterPro"/>
</dbReference>
<dbReference type="Gene3D" id="3.40.50.2300">
    <property type="match status" value="1"/>
</dbReference>
<dbReference type="InterPro" id="IPR036388">
    <property type="entry name" value="WH-like_DNA-bd_sf"/>
</dbReference>
<sequence>MIRHKIRILISEENKNDINKIRRMFFMQPYKIFFETLRGQGIIYSVLKCNVDFVVLGLYNEKMDAMDIISDIKSRKNVYYPEFIITSRYRNKSMEENFQDIATCHFLYRTSNKFDLIKQTIDLLENRIKQSEDVIEENKFGAIKVLHKLGMPANLQGYYFFVNSITRLFKNDNPDDTHVARTLIYDYLSQTYNISPYKLEKSMRHAIDCTWEQADTDVLEYFFGVSSRFLIKKPSIYEFINSIICRIRNKPRVSSEKFYN</sequence>
<dbReference type="EMBL" id="AP027924">
    <property type="protein sequence ID" value="BED92254.1"/>
    <property type="molecule type" value="Genomic_DNA"/>
</dbReference>
<dbReference type="GO" id="GO:0042173">
    <property type="term" value="P:regulation of sporulation resulting in formation of a cellular spore"/>
    <property type="evidence" value="ECO:0007669"/>
    <property type="project" value="InterPro"/>
</dbReference>
<dbReference type="GO" id="GO:0005737">
    <property type="term" value="C:cytoplasm"/>
    <property type="evidence" value="ECO:0007669"/>
    <property type="project" value="InterPro"/>
</dbReference>
<dbReference type="InterPro" id="IPR014879">
    <property type="entry name" value="Spo0A_C"/>
</dbReference>
<protein>
    <submittedName>
        <fullName evidence="2">Sporulation transcription factor Spo0A</fullName>
    </submittedName>
</protein>
<organism evidence="2">
    <name type="scientific">Candidatus Improbicoccus pseudotrichonymphae</name>
    <dbReference type="NCBI Taxonomy" id="3033792"/>
    <lineage>
        <taxon>Bacteria</taxon>
        <taxon>Bacillati</taxon>
        <taxon>Bacillota</taxon>
        <taxon>Clostridia</taxon>
        <taxon>Candidatus Improbicoccus</taxon>
    </lineage>
</organism>
<feature type="domain" description="Sporulation initiation factor Spo0A C-terminal" evidence="1">
    <location>
        <begin position="144"/>
        <end position="245"/>
    </location>
</feature>
<dbReference type="Proteomes" id="UP001337580">
    <property type="component" value="Chromosome"/>
</dbReference>
<dbReference type="KEGG" id="ips:CfP315_0865"/>
<accession>A0AA48HYV6</accession>
<dbReference type="InterPro" id="IPR011006">
    <property type="entry name" value="CheY-like_superfamily"/>
</dbReference>
<name>A0AA48HYV6_9FIRM</name>
<dbReference type="AlphaFoldDB" id="A0AA48HYV6"/>
<dbReference type="SUPFAM" id="SSF46894">
    <property type="entry name" value="C-terminal effector domain of the bipartite response regulators"/>
    <property type="match status" value="1"/>
</dbReference>
<proteinExistence type="predicted"/>
<dbReference type="Gene3D" id="1.10.10.10">
    <property type="entry name" value="Winged helix-like DNA-binding domain superfamily/Winged helix DNA-binding domain"/>
    <property type="match status" value="1"/>
</dbReference>
<gene>
    <name evidence="2" type="ORF">CfP315_0865</name>
</gene>
<evidence type="ECO:0000259" key="1">
    <source>
        <dbReference type="Pfam" id="PF08769"/>
    </source>
</evidence>
<dbReference type="InterPro" id="IPR016032">
    <property type="entry name" value="Sig_transdc_resp-reg_C-effctor"/>
</dbReference>
<dbReference type="GO" id="GO:0003677">
    <property type="term" value="F:DNA binding"/>
    <property type="evidence" value="ECO:0007669"/>
    <property type="project" value="InterPro"/>
</dbReference>
<dbReference type="GO" id="GO:0003700">
    <property type="term" value="F:DNA-binding transcription factor activity"/>
    <property type="evidence" value="ECO:0007669"/>
    <property type="project" value="InterPro"/>
</dbReference>
<reference evidence="2" key="1">
    <citation type="journal article" date="2023" name="ISME J.">
        <title>Emergence of putative energy parasites within Clostridia revealed by genome analysis of a novel endosymbiotic clade.</title>
        <authorList>
            <person name="Takahashi K."/>
            <person name="Kuwahara H."/>
            <person name="Horikawa Y."/>
            <person name="Izawa K."/>
            <person name="Kato D."/>
            <person name="Inagaki T."/>
            <person name="Yuki M."/>
            <person name="Ohkuma M."/>
            <person name="Hongoh Y."/>
        </authorList>
    </citation>
    <scope>NUCLEOTIDE SEQUENCE</scope>
    <source>
        <strain evidence="2">CfP3-15</strain>
    </source>
</reference>